<dbReference type="InterPro" id="IPR023214">
    <property type="entry name" value="HAD_sf"/>
</dbReference>
<feature type="compositionally biased region" description="Low complexity" evidence="1">
    <location>
        <begin position="770"/>
        <end position="788"/>
    </location>
</feature>
<keyword evidence="4" id="KW-1185">Reference proteome</keyword>
<reference evidence="3 4" key="1">
    <citation type="journal article" date="2019" name="Nat. Ecol. Evol.">
        <title>Megaphylogeny resolves global patterns of mushroom evolution.</title>
        <authorList>
            <person name="Varga T."/>
            <person name="Krizsan K."/>
            <person name="Foldi C."/>
            <person name="Dima B."/>
            <person name="Sanchez-Garcia M."/>
            <person name="Sanchez-Ramirez S."/>
            <person name="Szollosi G.J."/>
            <person name="Szarkandi J.G."/>
            <person name="Papp V."/>
            <person name="Albert L."/>
            <person name="Andreopoulos W."/>
            <person name="Angelini C."/>
            <person name="Antonin V."/>
            <person name="Barry K.W."/>
            <person name="Bougher N.L."/>
            <person name="Buchanan P."/>
            <person name="Buyck B."/>
            <person name="Bense V."/>
            <person name="Catcheside P."/>
            <person name="Chovatia M."/>
            <person name="Cooper J."/>
            <person name="Damon W."/>
            <person name="Desjardin D."/>
            <person name="Finy P."/>
            <person name="Geml J."/>
            <person name="Haridas S."/>
            <person name="Hughes K."/>
            <person name="Justo A."/>
            <person name="Karasinski D."/>
            <person name="Kautmanova I."/>
            <person name="Kiss B."/>
            <person name="Kocsube S."/>
            <person name="Kotiranta H."/>
            <person name="LaButti K.M."/>
            <person name="Lechner B.E."/>
            <person name="Liimatainen K."/>
            <person name="Lipzen A."/>
            <person name="Lukacs Z."/>
            <person name="Mihaltcheva S."/>
            <person name="Morgado L.N."/>
            <person name="Niskanen T."/>
            <person name="Noordeloos M.E."/>
            <person name="Ohm R.A."/>
            <person name="Ortiz-Santana B."/>
            <person name="Ovrebo C."/>
            <person name="Racz N."/>
            <person name="Riley R."/>
            <person name="Savchenko A."/>
            <person name="Shiryaev A."/>
            <person name="Soop K."/>
            <person name="Spirin V."/>
            <person name="Szebenyi C."/>
            <person name="Tomsovsky M."/>
            <person name="Tulloss R.E."/>
            <person name="Uehling J."/>
            <person name="Grigoriev I.V."/>
            <person name="Vagvolgyi C."/>
            <person name="Papp T."/>
            <person name="Martin F.M."/>
            <person name="Miettinen O."/>
            <person name="Hibbett D.S."/>
            <person name="Nagy L.G."/>
        </authorList>
    </citation>
    <scope>NUCLEOTIDE SEQUENCE [LARGE SCALE GENOMIC DNA]</scope>
    <source>
        <strain evidence="3 4">CBS 166.37</strain>
    </source>
</reference>
<evidence type="ECO:0000259" key="2">
    <source>
        <dbReference type="PROSITE" id="PS50969"/>
    </source>
</evidence>
<organism evidence="3 4">
    <name type="scientific">Crucibulum laeve</name>
    <dbReference type="NCBI Taxonomy" id="68775"/>
    <lineage>
        <taxon>Eukaryota</taxon>
        <taxon>Fungi</taxon>
        <taxon>Dikarya</taxon>
        <taxon>Basidiomycota</taxon>
        <taxon>Agaricomycotina</taxon>
        <taxon>Agaricomycetes</taxon>
        <taxon>Agaricomycetidae</taxon>
        <taxon>Agaricales</taxon>
        <taxon>Agaricineae</taxon>
        <taxon>Nidulariaceae</taxon>
        <taxon>Crucibulum</taxon>
    </lineage>
</organism>
<protein>
    <recommendedName>
        <fullName evidence="2">FCP1 homology domain-containing protein</fullName>
    </recommendedName>
</protein>
<dbReference type="PROSITE" id="PS50969">
    <property type="entry name" value="FCP1"/>
    <property type="match status" value="1"/>
</dbReference>
<dbReference type="Proteomes" id="UP000308652">
    <property type="component" value="Unassembled WGS sequence"/>
</dbReference>
<feature type="compositionally biased region" description="Low complexity" evidence="1">
    <location>
        <begin position="219"/>
        <end position="229"/>
    </location>
</feature>
<feature type="region of interest" description="Disordered" evidence="1">
    <location>
        <begin position="277"/>
        <end position="305"/>
    </location>
</feature>
<feature type="region of interest" description="Disordered" evidence="1">
    <location>
        <begin position="522"/>
        <end position="616"/>
    </location>
</feature>
<dbReference type="PANTHER" id="PTHR12210">
    <property type="entry name" value="DULLARD PROTEIN PHOSPHATASE"/>
    <property type="match status" value="1"/>
</dbReference>
<feature type="region of interest" description="Disordered" evidence="1">
    <location>
        <begin position="678"/>
        <end position="721"/>
    </location>
</feature>
<feature type="compositionally biased region" description="Low complexity" evidence="1">
    <location>
        <begin position="183"/>
        <end position="203"/>
    </location>
</feature>
<feature type="domain" description="FCP1 homology" evidence="2">
    <location>
        <begin position="259"/>
        <end position="484"/>
    </location>
</feature>
<feature type="region of interest" description="Disordered" evidence="1">
    <location>
        <begin position="34"/>
        <end position="260"/>
    </location>
</feature>
<name>A0A5C3M2D0_9AGAR</name>
<gene>
    <name evidence="3" type="ORF">BDQ12DRAFT_688616</name>
</gene>
<dbReference type="Gene3D" id="3.40.50.1000">
    <property type="entry name" value="HAD superfamily/HAD-like"/>
    <property type="match status" value="1"/>
</dbReference>
<dbReference type="STRING" id="68775.A0A5C3M2D0"/>
<feature type="region of interest" description="Disordered" evidence="1">
    <location>
        <begin position="770"/>
        <end position="791"/>
    </location>
</feature>
<feature type="compositionally biased region" description="Basic residues" evidence="1">
    <location>
        <begin position="278"/>
        <end position="290"/>
    </location>
</feature>
<feature type="compositionally biased region" description="Basic residues" evidence="1">
    <location>
        <begin position="144"/>
        <end position="153"/>
    </location>
</feature>
<dbReference type="OrthoDB" id="1711508at2759"/>
<dbReference type="SUPFAM" id="SSF56784">
    <property type="entry name" value="HAD-like"/>
    <property type="match status" value="1"/>
</dbReference>
<feature type="compositionally biased region" description="Pro residues" evidence="1">
    <location>
        <begin position="230"/>
        <end position="239"/>
    </location>
</feature>
<feature type="compositionally biased region" description="Basic and acidic residues" evidence="1">
    <location>
        <begin position="522"/>
        <end position="535"/>
    </location>
</feature>
<evidence type="ECO:0000313" key="4">
    <source>
        <dbReference type="Proteomes" id="UP000308652"/>
    </source>
</evidence>
<accession>A0A5C3M2D0</accession>
<feature type="region of interest" description="Disordered" evidence="1">
    <location>
        <begin position="415"/>
        <end position="435"/>
    </location>
</feature>
<dbReference type="SMART" id="SM00577">
    <property type="entry name" value="CPDc"/>
    <property type="match status" value="1"/>
</dbReference>
<proteinExistence type="predicted"/>
<feature type="compositionally biased region" description="Basic and acidic residues" evidence="1">
    <location>
        <begin position="57"/>
        <end position="111"/>
    </location>
</feature>
<dbReference type="InterPro" id="IPR036412">
    <property type="entry name" value="HAD-like_sf"/>
</dbReference>
<dbReference type="InterPro" id="IPR050365">
    <property type="entry name" value="TIM50"/>
</dbReference>
<evidence type="ECO:0000256" key="1">
    <source>
        <dbReference type="SAM" id="MobiDB-lite"/>
    </source>
</evidence>
<sequence length="842" mass="92772">MYSDYSRKAYEYTGSVGYDYNYDPADTAQRRGLKFDPYSDIIPDNIGDTGSLGGSQEEQKQSEHEERDERTQQPRDRNVSASRTDDSHDYRGGGGYEDRRRYRPSHREPLVKKRRPSPEYTDYSRNDRRSYHSPAYRSNDSSPARRKNQKQRRPSPDYGDYKGRDGDQSSSNTPAYVPVAPRSNASSEAPEAKASSNATATTSGYVSPLLRKSSPLVIRPSTPSRNSPRPRTPPPPAPTSPTEEYLQTSQEPSLPLDDPTSSRKLLILDLNGTLVFRSPHKKREKPRNRWNSRPQQPDMPSSPPLAEASIEYTDVYADPSAIRPLRTVHSRPYLKPFREYLFHSKTRAWLDTMVWSSAQPHSVGDMVDRCFGEWKDGLVAVWARDTLGLSEADYNRKTQTTKDLAKPWAALPLKASSDAPAEPDKDPKVASKHSAQTTLLLDDSPLKAHLQPWNHLCIREYVAEMRQADALARDGEVMAIREAKEAKEAQAAEAQELADAAQLQDDMEAQEVEEAQEAQDLKEIAERKTEERETEQALLEESASRSPEIQRRSEVDGVDEAIAERHSNDPIIEADAPKSETVGVAQEEAEGDEANKKKRKRERKKKKKNGIKIPGLHGEPKYDKTLLAIIGVLESIKGESNVAGWMRSGGLLNGVRPLAGADGKDAADASLDVESVETRAKRRKLTEEADGGHKAEGTVVPDRPSPPTIPPSELSIAGERTPPAAMDVVDVPSENTTQAVFDIEALTGIPMSDDPPGLNSASIAAAAVSSAPSSSLSPTVAATTSSPSKRLSTFAEDEAGIEHKPHLWFEDASALDYWAARGVKALEELDIEVESGVTGSLG</sequence>
<dbReference type="EMBL" id="ML213624">
    <property type="protein sequence ID" value="TFK35181.1"/>
    <property type="molecule type" value="Genomic_DNA"/>
</dbReference>
<dbReference type="InterPro" id="IPR004274">
    <property type="entry name" value="FCP1_dom"/>
</dbReference>
<evidence type="ECO:0000313" key="3">
    <source>
        <dbReference type="EMBL" id="TFK35181.1"/>
    </source>
</evidence>
<feature type="compositionally biased region" description="Basic residues" evidence="1">
    <location>
        <begin position="596"/>
        <end position="610"/>
    </location>
</feature>
<dbReference type="Pfam" id="PF03031">
    <property type="entry name" value="NIF"/>
    <property type="match status" value="1"/>
</dbReference>
<dbReference type="AlphaFoldDB" id="A0A5C3M2D0"/>
<feature type="compositionally biased region" description="Basic and acidic residues" evidence="1">
    <location>
        <begin position="685"/>
        <end position="696"/>
    </location>
</feature>